<comment type="caution">
    <text evidence="1">The sequence shown here is derived from an EMBL/GenBank/DDBJ whole genome shotgun (WGS) entry which is preliminary data.</text>
</comment>
<dbReference type="EMBL" id="JAGFBR010000007">
    <property type="protein sequence ID" value="KAH0464583.1"/>
    <property type="molecule type" value="Genomic_DNA"/>
</dbReference>
<reference evidence="1 2" key="1">
    <citation type="journal article" date="2021" name="Hortic Res">
        <title>Chromosome-scale assembly of the Dendrobium chrysotoxum genome enhances the understanding of orchid evolution.</title>
        <authorList>
            <person name="Zhang Y."/>
            <person name="Zhang G.Q."/>
            <person name="Zhang D."/>
            <person name="Liu X.D."/>
            <person name="Xu X.Y."/>
            <person name="Sun W.H."/>
            <person name="Yu X."/>
            <person name="Zhu X."/>
            <person name="Wang Z.W."/>
            <person name="Zhao X."/>
            <person name="Zhong W.Y."/>
            <person name="Chen H."/>
            <person name="Yin W.L."/>
            <person name="Huang T."/>
            <person name="Niu S.C."/>
            <person name="Liu Z.J."/>
        </authorList>
    </citation>
    <scope>NUCLEOTIDE SEQUENCE [LARGE SCALE GENOMIC DNA]</scope>
    <source>
        <strain evidence="1">Lindl</strain>
    </source>
</reference>
<keyword evidence="2" id="KW-1185">Reference proteome</keyword>
<accession>A0AAV7HAP4</accession>
<dbReference type="Proteomes" id="UP000775213">
    <property type="component" value="Unassembled WGS sequence"/>
</dbReference>
<gene>
    <name evidence="1" type="ORF">IEQ34_007369</name>
</gene>
<protein>
    <submittedName>
        <fullName evidence="1">Uncharacterized protein</fullName>
    </submittedName>
</protein>
<evidence type="ECO:0000313" key="1">
    <source>
        <dbReference type="EMBL" id="KAH0464583.1"/>
    </source>
</evidence>
<dbReference type="AlphaFoldDB" id="A0AAV7HAP4"/>
<name>A0AAV7HAP4_DENCH</name>
<evidence type="ECO:0000313" key="2">
    <source>
        <dbReference type="Proteomes" id="UP000775213"/>
    </source>
</evidence>
<sequence length="167" mass="18911">MSFFASRKPTIISSTSTSISTSIGIHCCSKTRIIAPSIHHHHHHHHPLLLSQPIWKNHLLHPNPPHPSSNFQPRQLLPSRQQLKLKPLQLILKHENDPHAAINWVLDAHLGFVDERFRRILALAGLQIVEDFSEVAGAEHSVHVYEFLRLVSREVRGEDAVGMAFPS</sequence>
<proteinExistence type="predicted"/>
<organism evidence="1 2">
    <name type="scientific">Dendrobium chrysotoxum</name>
    <name type="common">Orchid</name>
    <dbReference type="NCBI Taxonomy" id="161865"/>
    <lineage>
        <taxon>Eukaryota</taxon>
        <taxon>Viridiplantae</taxon>
        <taxon>Streptophyta</taxon>
        <taxon>Embryophyta</taxon>
        <taxon>Tracheophyta</taxon>
        <taxon>Spermatophyta</taxon>
        <taxon>Magnoliopsida</taxon>
        <taxon>Liliopsida</taxon>
        <taxon>Asparagales</taxon>
        <taxon>Orchidaceae</taxon>
        <taxon>Epidendroideae</taxon>
        <taxon>Malaxideae</taxon>
        <taxon>Dendrobiinae</taxon>
        <taxon>Dendrobium</taxon>
    </lineage>
</organism>